<dbReference type="Proteomes" id="UP000012046">
    <property type="component" value="Unassembled WGS sequence"/>
</dbReference>
<evidence type="ECO:0000256" key="9">
    <source>
        <dbReference type="PIRNR" id="PIRNR009407"/>
    </source>
</evidence>
<evidence type="ECO:0000256" key="11">
    <source>
        <dbReference type="PIRSR" id="PIRSR009407-2"/>
    </source>
</evidence>
<accession>H3ZAP2</accession>
<evidence type="ECO:0000256" key="5">
    <source>
        <dbReference type="ARBA" id="ARBA00022857"/>
    </source>
</evidence>
<feature type="binding site" evidence="13">
    <location>
        <position position="651"/>
    </location>
    <ligand>
        <name>NADP(+)</name>
        <dbReference type="ChEBI" id="CHEBI:58349"/>
    </ligand>
</feature>
<evidence type="ECO:0000256" key="7">
    <source>
        <dbReference type="ARBA" id="ARBA00023554"/>
    </source>
</evidence>
<evidence type="ECO:0000256" key="8">
    <source>
        <dbReference type="ARBA" id="ARBA00046318"/>
    </source>
</evidence>
<feature type="binding site" evidence="12">
    <location>
        <position position="554"/>
    </location>
    <ligand>
        <name>Mg(2+)</name>
        <dbReference type="ChEBI" id="CHEBI:18420"/>
    </ligand>
</feature>
<keyword evidence="15" id="KW-1185">Reference proteome</keyword>
<comment type="catalytic activity">
    <reaction evidence="7 9">
        <text>D-threo-isocitrate + NADP(+) = 2-oxoglutarate + CO2 + NADPH</text>
        <dbReference type="Rhea" id="RHEA:19629"/>
        <dbReference type="ChEBI" id="CHEBI:15562"/>
        <dbReference type="ChEBI" id="CHEBI:16526"/>
        <dbReference type="ChEBI" id="CHEBI:16810"/>
        <dbReference type="ChEBI" id="CHEBI:57783"/>
        <dbReference type="ChEBI" id="CHEBI:58349"/>
        <dbReference type="EC" id="1.1.1.42"/>
    </reaction>
</comment>
<keyword evidence="5 9" id="KW-0521">NADP</keyword>
<evidence type="ECO:0000256" key="2">
    <source>
        <dbReference type="ARBA" id="ARBA00022532"/>
    </source>
</evidence>
<keyword evidence="3 12" id="KW-0479">Metal-binding</keyword>
<feature type="binding site" evidence="11">
    <location>
        <position position="549"/>
    </location>
    <ligand>
        <name>D-threo-isocitrate</name>
        <dbReference type="ChEBI" id="CHEBI:15562"/>
    </ligand>
</feature>
<dbReference type="eggNOG" id="COG2838">
    <property type="taxonomic scope" value="Bacteria"/>
</dbReference>
<keyword evidence="2 9" id="KW-0816">Tricarboxylic acid cycle</keyword>
<feature type="binding site" evidence="13">
    <location>
        <position position="591"/>
    </location>
    <ligand>
        <name>NADP(+)</name>
        <dbReference type="ChEBI" id="CHEBI:58349"/>
    </ligand>
</feature>
<feature type="binding site" evidence="13">
    <location>
        <begin position="602"/>
        <end position="604"/>
    </location>
    <ligand>
        <name>NADP(+)</name>
        <dbReference type="ChEBI" id="CHEBI:58349"/>
    </ligand>
</feature>
<dbReference type="GO" id="GO:0004450">
    <property type="term" value="F:isocitrate dehydrogenase (NADP+) activity"/>
    <property type="evidence" value="ECO:0007669"/>
    <property type="project" value="UniProtKB-EC"/>
</dbReference>
<feature type="site" description="Critical for catalysis" evidence="10">
    <location>
        <position position="422"/>
    </location>
</feature>
<dbReference type="EMBL" id="AHTH01000005">
    <property type="protein sequence ID" value="EHR42006.1"/>
    <property type="molecule type" value="Genomic_DNA"/>
</dbReference>
<feature type="binding site" evidence="13">
    <location>
        <begin position="586"/>
        <end position="587"/>
    </location>
    <ligand>
        <name>NADP(+)</name>
        <dbReference type="ChEBI" id="CHEBI:58349"/>
    </ligand>
</feature>
<proteinExistence type="inferred from homology"/>
<dbReference type="Gene3D" id="3.40.718.10">
    <property type="entry name" value="Isopropylmalate Dehydrogenase"/>
    <property type="match status" value="2"/>
</dbReference>
<dbReference type="NCBIfam" id="TIGR00178">
    <property type="entry name" value="monomer_idh"/>
    <property type="match status" value="1"/>
</dbReference>
<dbReference type="AlphaFoldDB" id="H3ZAP2"/>
<comment type="cofactor">
    <cofactor evidence="12">
        <name>Mg(2+)</name>
        <dbReference type="ChEBI" id="CHEBI:18420"/>
    </cofactor>
    <cofactor evidence="12">
        <name>Mn(2+)</name>
        <dbReference type="ChEBI" id="CHEBI:29035"/>
    </cofactor>
    <text evidence="12">Binds 1 Mg(2+) or Mn(2+) ion per subunit.</text>
</comment>
<evidence type="ECO:0000256" key="1">
    <source>
        <dbReference type="ARBA" id="ARBA00022435"/>
    </source>
</evidence>
<dbReference type="RefSeq" id="WP_008949423.1">
    <property type="nucleotide sequence ID" value="NZ_AHTH01000005.1"/>
</dbReference>
<dbReference type="GO" id="GO:0046872">
    <property type="term" value="F:metal ion binding"/>
    <property type="evidence" value="ECO:0007669"/>
    <property type="project" value="UniProtKB-KW"/>
</dbReference>
<protein>
    <recommendedName>
        <fullName evidence="9">Isocitrate dehydrogenase [NADP]</fullName>
        <ecNumber evidence="9">1.1.1.42</ecNumber>
    </recommendedName>
    <alternativeName>
        <fullName evidence="9">Oxalosuccinate decarboxylase</fullName>
    </alternativeName>
</protein>
<sequence length="742" mass="80332">MSKESAKIIYTITDEAPALATQSLLPIIEAFSAAAGVAVETRDISLSGRIIASFPEFLTAEQRINDDLAELGELAKQPDANIIKLPNISASIPQMKAAIKELQAQGYALPDYPEEPKTEQERDVKARYDKIKGSAVNPVLREGNSDRRAPASVKQYARKNPHSMGAWSSSSKSHVAHMTAGDFYGSEQSATMAADDVLKISLQQADGSVKVLKEKVAVLAGEVVDATFMSVKALRDFYAAEVESAKAQGVLFSLHLKATMMKVSDPIMFGHAVKVFYKEIFAKYAATFDKLGVDVNNGIGDLYAKLPQLPQAEQEAIVADIKALYASKPAMAMVNSDKGITNLHVPSDVIIDASMPAMIRSSGQMWGPDGQLHDTKAVIPDRCYAGVYQETIEFCKKNGAFDPRTMGSVPNVGLMAQKAEEYGSHDKTFEIPAAGTVVVTNSQGEVVFSHQVEAGDIWRMCQVKDAPIRDWVKLAVNRARLSSTPAVFWLDSARAHDAELIKKVQSYLKEHDTTGLDLQIMSPVDATRHTLARMKQGLDTISVTGNVLRDYLTDLFPILELGTSAKMLSIVPLMNGGGLFETGAGGSAPKHVEQFVDENHLRWDSLGEFLALAASLEHLSQVAGNKVAQILADTLDQATALFLDNDKSPRRKAGELDNRGSHFYLAMYWARAMAKQQADSALAARFAKLADTLEASEQQILAELNGVQGKAVDIGGYYRPDQAKVAAAMRPSATLNAALAAL</sequence>
<evidence type="ECO:0000256" key="4">
    <source>
        <dbReference type="ARBA" id="ARBA00022842"/>
    </source>
</evidence>
<dbReference type="GO" id="GO:0006099">
    <property type="term" value="P:tricarboxylic acid cycle"/>
    <property type="evidence" value="ECO:0007669"/>
    <property type="project" value="UniProtKB-KW"/>
</dbReference>
<dbReference type="GO" id="GO:0006097">
    <property type="term" value="P:glyoxylate cycle"/>
    <property type="evidence" value="ECO:0007669"/>
    <property type="project" value="UniProtKB-KW"/>
</dbReference>
<evidence type="ECO:0000256" key="6">
    <source>
        <dbReference type="ARBA" id="ARBA00023002"/>
    </source>
</evidence>
<reference evidence="14 15" key="1">
    <citation type="journal article" date="2012" name="J. Bacteriol.">
        <title>Genome Sequence of Extracellular-Protease-Producing Alishewanella jeotgali Isolated from Traditional Korean Fermented Seafood.</title>
        <authorList>
            <person name="Jung J."/>
            <person name="Chun J."/>
            <person name="Park W."/>
        </authorList>
    </citation>
    <scope>NUCLEOTIDE SEQUENCE [LARGE SCALE GENOMIC DNA]</scope>
    <source>
        <strain evidence="14 15">KCTC 22429</strain>
    </source>
</reference>
<name>H3ZAP2_9ALTE</name>
<dbReference type="PANTHER" id="PTHR36999">
    <property type="entry name" value="ISOCITRATE DEHYDROGENASE [NADP]"/>
    <property type="match status" value="1"/>
</dbReference>
<feature type="binding site" evidence="11">
    <location>
        <position position="147"/>
    </location>
    <ligand>
        <name>D-threo-isocitrate</name>
        <dbReference type="ChEBI" id="CHEBI:15562"/>
    </ligand>
</feature>
<feature type="binding site" evidence="13">
    <location>
        <position position="137"/>
    </location>
    <ligand>
        <name>NADP(+)</name>
        <dbReference type="ChEBI" id="CHEBI:58349"/>
    </ligand>
</feature>
<keyword evidence="4 12" id="KW-0460">Magnesium</keyword>
<keyword evidence="6 9" id="KW-0560">Oxidoreductase</keyword>
<feature type="binding site" evidence="11">
    <location>
        <begin position="134"/>
        <end position="141"/>
    </location>
    <ligand>
        <name>substrate</name>
    </ligand>
</feature>
<dbReference type="PATRIC" id="fig|1129374.4.peg.397"/>
<dbReference type="Pfam" id="PF03971">
    <property type="entry name" value="IDH"/>
    <property type="match status" value="1"/>
</dbReference>
<comment type="caution">
    <text evidence="14">The sequence shown here is derived from an EMBL/GenBank/DDBJ whole genome shotgun (WGS) entry which is preliminary data.</text>
</comment>
<dbReference type="PIRSF" id="PIRSF009407">
    <property type="entry name" value="IDH_monmr"/>
    <property type="match status" value="1"/>
</dbReference>
<gene>
    <name evidence="14" type="ORF">AJE_01976</name>
</gene>
<feature type="site" description="Critical for catalysis" evidence="10">
    <location>
        <position position="257"/>
    </location>
</feature>
<evidence type="ECO:0000256" key="13">
    <source>
        <dbReference type="PIRSR" id="PIRSR009407-4"/>
    </source>
</evidence>
<keyword evidence="1 9" id="KW-0329">Glyoxylate bypass</keyword>
<dbReference type="InterPro" id="IPR004436">
    <property type="entry name" value="Isocitrate_DH_NADP_mono"/>
</dbReference>
<dbReference type="EC" id="1.1.1.42" evidence="9"/>
<evidence type="ECO:0000313" key="14">
    <source>
        <dbReference type="EMBL" id="EHR42006.1"/>
    </source>
</evidence>
<evidence type="ECO:0000256" key="12">
    <source>
        <dbReference type="PIRSR" id="PIRSR009407-3"/>
    </source>
</evidence>
<evidence type="ECO:0000256" key="10">
    <source>
        <dbReference type="PIRSR" id="PIRSR009407-1"/>
    </source>
</evidence>
<dbReference type="STRING" id="1129374.AJE_01976"/>
<feature type="binding site" evidence="13">
    <location>
        <begin position="84"/>
        <end position="89"/>
    </location>
    <ligand>
        <name>NADP(+)</name>
        <dbReference type="ChEBI" id="CHEBI:58349"/>
    </ligand>
</feature>
<feature type="binding site" evidence="12">
    <location>
        <position position="550"/>
    </location>
    <ligand>
        <name>Mg(2+)</name>
        <dbReference type="ChEBI" id="CHEBI:18420"/>
    </ligand>
</feature>
<feature type="binding site" evidence="12">
    <location>
        <position position="352"/>
    </location>
    <ligand>
        <name>Mg(2+)</name>
        <dbReference type="ChEBI" id="CHEBI:18420"/>
    </ligand>
</feature>
<dbReference type="SUPFAM" id="SSF53659">
    <property type="entry name" value="Isocitrate/Isopropylmalate dehydrogenase-like"/>
    <property type="match status" value="1"/>
</dbReference>
<evidence type="ECO:0000313" key="15">
    <source>
        <dbReference type="Proteomes" id="UP000012046"/>
    </source>
</evidence>
<dbReference type="PANTHER" id="PTHR36999:SF1">
    <property type="entry name" value="ISOCITRATE DEHYDROGENASE (NADP(+))"/>
    <property type="match status" value="1"/>
</dbReference>
<organism evidence="14 15">
    <name type="scientific">Alishewanella jeotgali KCTC 22429</name>
    <dbReference type="NCBI Taxonomy" id="1129374"/>
    <lineage>
        <taxon>Bacteria</taxon>
        <taxon>Pseudomonadati</taxon>
        <taxon>Pseudomonadota</taxon>
        <taxon>Gammaproteobacteria</taxon>
        <taxon>Alteromonadales</taxon>
        <taxon>Alteromonadaceae</taxon>
        <taxon>Alishewanella</taxon>
    </lineage>
</organism>
<evidence type="ECO:0000256" key="3">
    <source>
        <dbReference type="ARBA" id="ARBA00022723"/>
    </source>
</evidence>
<comment type="similarity">
    <text evidence="8 9">Belongs to the monomeric-type IDH family.</text>
</comment>